<evidence type="ECO:0000256" key="1">
    <source>
        <dbReference type="SAM" id="MobiDB-lite"/>
    </source>
</evidence>
<dbReference type="AlphaFoldDB" id="W9VG78"/>
<comment type="caution">
    <text evidence="2">The sequence shown here is derived from an EMBL/GenBank/DDBJ whole genome shotgun (WGS) entry which is preliminary data.</text>
</comment>
<evidence type="ECO:0000313" key="3">
    <source>
        <dbReference type="Proteomes" id="UP000019460"/>
    </source>
</evidence>
<feature type="region of interest" description="Disordered" evidence="1">
    <location>
        <begin position="1"/>
        <end position="30"/>
    </location>
</feature>
<evidence type="ECO:0000313" key="2">
    <source>
        <dbReference type="EMBL" id="EXJ16001.1"/>
    </source>
</evidence>
<dbReference type="Proteomes" id="UP000019460">
    <property type="component" value="Unassembled WGS sequence"/>
</dbReference>
<dbReference type="EMBL" id="AONC01000016">
    <property type="protein sequence ID" value="EXJ16001.1"/>
    <property type="molecule type" value="Genomic_DNA"/>
</dbReference>
<organism evidence="2 3">
    <name type="scientific">Imhoffiella purpurea</name>
    <dbReference type="NCBI Taxonomy" id="1249627"/>
    <lineage>
        <taxon>Bacteria</taxon>
        <taxon>Pseudomonadati</taxon>
        <taxon>Pseudomonadota</taxon>
        <taxon>Gammaproteobacteria</taxon>
        <taxon>Chromatiales</taxon>
        <taxon>Chromatiaceae</taxon>
        <taxon>Imhoffiella</taxon>
    </lineage>
</organism>
<name>W9VG78_9GAMM</name>
<proteinExistence type="predicted"/>
<sequence>MNNPSQYPINGLEHSLTLRDQEHQPGPPESCPWADQVLLMLGRIESKLDAFNRRMAALDLKLASLAAQNQEQKH</sequence>
<dbReference type="RefSeq" id="WP_157726328.1">
    <property type="nucleotide sequence ID" value="NZ_AONC01000016.1"/>
</dbReference>
<reference evidence="2 3" key="1">
    <citation type="submission" date="2012-11" db="EMBL/GenBank/DDBJ databases">
        <title>Genome assembly of Thiorhodococcus sp. AK35.</title>
        <authorList>
            <person name="Nupur N."/>
            <person name="Khatri I."/>
            <person name="Subramanian S."/>
            <person name="Pinnaka A."/>
        </authorList>
    </citation>
    <scope>NUCLEOTIDE SEQUENCE [LARGE SCALE GENOMIC DNA]</scope>
    <source>
        <strain evidence="2 3">AK35</strain>
    </source>
</reference>
<protein>
    <submittedName>
        <fullName evidence="2">Uncharacterized protein</fullName>
    </submittedName>
</protein>
<accession>W9VG78</accession>
<keyword evidence="3" id="KW-1185">Reference proteome</keyword>
<gene>
    <name evidence="2" type="ORF">D779_0625</name>
</gene>